<dbReference type="Pfam" id="PF01152">
    <property type="entry name" value="Bac_globin"/>
    <property type="match status" value="1"/>
</dbReference>
<evidence type="ECO:0000256" key="4">
    <source>
        <dbReference type="ARBA" id="ARBA00022723"/>
    </source>
</evidence>
<comment type="caution">
    <text evidence="7">The sequence shown here is derived from an EMBL/GenBank/DDBJ whole genome shotgun (WGS) entry which is preliminary data.</text>
</comment>
<dbReference type="Gene3D" id="1.10.490.10">
    <property type="entry name" value="Globins"/>
    <property type="match status" value="1"/>
</dbReference>
<evidence type="ECO:0000256" key="1">
    <source>
        <dbReference type="ARBA" id="ARBA00009660"/>
    </source>
</evidence>
<protein>
    <recommendedName>
        <fullName evidence="6">Group 1 truncated hemoglobin</fullName>
    </recommendedName>
</protein>
<dbReference type="InterPro" id="IPR016339">
    <property type="entry name" value="Hemoglobin_trunc_I"/>
</dbReference>
<dbReference type="InterPro" id="IPR009050">
    <property type="entry name" value="Globin-like_sf"/>
</dbReference>
<evidence type="ECO:0000313" key="8">
    <source>
        <dbReference type="Proteomes" id="UP001528912"/>
    </source>
</evidence>
<keyword evidence="8" id="KW-1185">Reference proteome</keyword>
<proteinExistence type="inferred from homology"/>
<keyword evidence="3 6" id="KW-0349">Heme</keyword>
<dbReference type="PIRSF" id="PIRSF002030">
    <property type="entry name" value="Globin_Protozoa/Cyanobacteria"/>
    <property type="match status" value="1"/>
</dbReference>
<dbReference type="EMBL" id="JAROAV010000044">
    <property type="protein sequence ID" value="MDF8265973.1"/>
    <property type="molecule type" value="Genomic_DNA"/>
</dbReference>
<evidence type="ECO:0000256" key="3">
    <source>
        <dbReference type="ARBA" id="ARBA00022617"/>
    </source>
</evidence>
<reference evidence="7 8" key="1">
    <citation type="submission" date="2023-03" db="EMBL/GenBank/DDBJ databases">
        <title>YIM 133296 draft genome.</title>
        <authorList>
            <person name="Xiong L."/>
        </authorList>
    </citation>
    <scope>NUCLEOTIDE SEQUENCE [LARGE SCALE GENOMIC DNA]</scope>
    <source>
        <strain evidence="7 8">YIM 133296</strain>
    </source>
</reference>
<gene>
    <name evidence="7" type="ORF">P4R38_17130</name>
</gene>
<dbReference type="InterPro" id="IPR012292">
    <property type="entry name" value="Globin/Proto"/>
</dbReference>
<dbReference type="CDD" id="cd00454">
    <property type="entry name" value="TrHb1_N"/>
    <property type="match status" value="1"/>
</dbReference>
<keyword evidence="6" id="KW-0561">Oxygen transport</keyword>
<dbReference type="InterPro" id="IPR001486">
    <property type="entry name" value="Hemoglobin_trunc"/>
</dbReference>
<keyword evidence="2 6" id="KW-0813">Transport</keyword>
<evidence type="ECO:0000256" key="2">
    <source>
        <dbReference type="ARBA" id="ARBA00022448"/>
    </source>
</evidence>
<accession>A0ABT6CAR7</accession>
<sequence>MSEHDVPAQTVSDYEAVGGGPAVKAVVNRFYELVVGDPDLAPFFAGIDMASLKRHQVLLVSQVMGGPAEYDGRELRAAHAELPIRPEHFAAVVEHLVAALQEFSVPAEIIDRVVAALGQTQPDIVTADAH</sequence>
<dbReference type="Proteomes" id="UP001528912">
    <property type="component" value="Unassembled WGS sequence"/>
</dbReference>
<keyword evidence="5 6" id="KW-0408">Iron</keyword>
<comment type="similarity">
    <text evidence="1 6">Belongs to the truncated hemoglobin family. Group I subfamily.</text>
</comment>
<keyword evidence="4 6" id="KW-0479">Metal-binding</keyword>
<evidence type="ECO:0000256" key="5">
    <source>
        <dbReference type="ARBA" id="ARBA00023004"/>
    </source>
</evidence>
<comment type="cofactor">
    <cofactor evidence="6">
        <name>heme</name>
        <dbReference type="ChEBI" id="CHEBI:30413"/>
    </cofactor>
</comment>
<organism evidence="7 8">
    <name type="scientific">Luteipulveratus flavus</name>
    <dbReference type="NCBI Taxonomy" id="3031728"/>
    <lineage>
        <taxon>Bacteria</taxon>
        <taxon>Bacillati</taxon>
        <taxon>Actinomycetota</taxon>
        <taxon>Actinomycetes</taxon>
        <taxon>Micrococcales</taxon>
        <taxon>Dermacoccaceae</taxon>
        <taxon>Luteipulveratus</taxon>
    </lineage>
</organism>
<dbReference type="SUPFAM" id="SSF46458">
    <property type="entry name" value="Globin-like"/>
    <property type="match status" value="1"/>
</dbReference>
<evidence type="ECO:0000313" key="7">
    <source>
        <dbReference type="EMBL" id="MDF8265973.1"/>
    </source>
</evidence>
<evidence type="ECO:0000256" key="6">
    <source>
        <dbReference type="PIRNR" id="PIRNR002030"/>
    </source>
</evidence>
<name>A0ABT6CAR7_9MICO</name>
<dbReference type="RefSeq" id="WP_277193227.1">
    <property type="nucleotide sequence ID" value="NZ_JAROAV010000044.1"/>
</dbReference>